<dbReference type="PROSITE" id="PS51078">
    <property type="entry name" value="ICLR_ED"/>
    <property type="match status" value="1"/>
</dbReference>
<keyword evidence="3" id="KW-0804">Transcription</keyword>
<reference evidence="7" key="1">
    <citation type="journal article" date="2019" name="Int. J. Syst. Evol. Microbiol.">
        <title>The Global Catalogue of Microorganisms (GCM) 10K type strain sequencing project: providing services to taxonomists for standard genome sequencing and annotation.</title>
        <authorList>
            <consortium name="The Broad Institute Genomics Platform"/>
            <consortium name="The Broad Institute Genome Sequencing Center for Infectious Disease"/>
            <person name="Wu L."/>
            <person name="Ma J."/>
        </authorList>
    </citation>
    <scope>NUCLEOTIDE SEQUENCE [LARGE SCALE GENOMIC DNA]</scope>
    <source>
        <strain evidence="7">CGMCC 4.7405</strain>
    </source>
</reference>
<evidence type="ECO:0000259" key="4">
    <source>
        <dbReference type="PROSITE" id="PS51077"/>
    </source>
</evidence>
<evidence type="ECO:0000256" key="2">
    <source>
        <dbReference type="ARBA" id="ARBA00023125"/>
    </source>
</evidence>
<dbReference type="SUPFAM" id="SSF55781">
    <property type="entry name" value="GAF domain-like"/>
    <property type="match status" value="1"/>
</dbReference>
<sequence>MRSLRSVESKSPAVTRAVALVEELARQRRPLGIAELARSLDLAKSTVANLCTALEGTHMIRRVDGRWALGYKVVELGQAFLAGTDLVQEFRRTASGLPVGAQETVLLAVLDGLEVVYLARHDGSQPVRLASDIGRRMPAVVTALGKAMLASLPGDELEERLSGVGRLPVLTPRSHRGVDELRADLDATRERGYAVDDEQNTEGVVCVSVALPGTEIPTAVSATLLAARMTDQLRTGLVRDLTALAEGLARSVTR</sequence>
<dbReference type="InterPro" id="IPR005471">
    <property type="entry name" value="Tscrpt_reg_IclR_N"/>
</dbReference>
<keyword evidence="1" id="KW-0805">Transcription regulation</keyword>
<dbReference type="Gene3D" id="3.30.450.40">
    <property type="match status" value="1"/>
</dbReference>
<dbReference type="InterPro" id="IPR036388">
    <property type="entry name" value="WH-like_DNA-bd_sf"/>
</dbReference>
<evidence type="ECO:0000259" key="5">
    <source>
        <dbReference type="PROSITE" id="PS51078"/>
    </source>
</evidence>
<dbReference type="PROSITE" id="PS51077">
    <property type="entry name" value="HTH_ICLR"/>
    <property type="match status" value="1"/>
</dbReference>
<dbReference type="InterPro" id="IPR029016">
    <property type="entry name" value="GAF-like_dom_sf"/>
</dbReference>
<dbReference type="SMART" id="SM00346">
    <property type="entry name" value="HTH_ICLR"/>
    <property type="match status" value="1"/>
</dbReference>
<dbReference type="RefSeq" id="WP_382376806.1">
    <property type="nucleotide sequence ID" value="NZ_JBHRZI010000023.1"/>
</dbReference>
<dbReference type="InterPro" id="IPR050707">
    <property type="entry name" value="HTH_MetabolicPath_Reg"/>
</dbReference>
<dbReference type="InterPro" id="IPR014757">
    <property type="entry name" value="Tscrpt_reg_IclR_C"/>
</dbReference>
<comment type="caution">
    <text evidence="6">The sequence shown here is derived from an EMBL/GenBank/DDBJ whole genome shotgun (WGS) entry which is preliminary data.</text>
</comment>
<evidence type="ECO:0000256" key="1">
    <source>
        <dbReference type="ARBA" id="ARBA00023015"/>
    </source>
</evidence>
<evidence type="ECO:0000256" key="3">
    <source>
        <dbReference type="ARBA" id="ARBA00023163"/>
    </source>
</evidence>
<keyword evidence="2" id="KW-0238">DNA-binding</keyword>
<dbReference type="Gene3D" id="1.10.10.10">
    <property type="entry name" value="Winged helix-like DNA-binding domain superfamily/Winged helix DNA-binding domain"/>
    <property type="match status" value="1"/>
</dbReference>
<feature type="domain" description="HTH iclR-type" evidence="4">
    <location>
        <begin position="11"/>
        <end position="71"/>
    </location>
</feature>
<evidence type="ECO:0000313" key="6">
    <source>
        <dbReference type="EMBL" id="MFC3895262.1"/>
    </source>
</evidence>
<dbReference type="PANTHER" id="PTHR30136">
    <property type="entry name" value="HELIX-TURN-HELIX TRANSCRIPTIONAL REGULATOR, ICLR FAMILY"/>
    <property type="match status" value="1"/>
</dbReference>
<dbReference type="Pfam" id="PF09339">
    <property type="entry name" value="HTH_IclR"/>
    <property type="match status" value="1"/>
</dbReference>
<feature type="domain" description="IclR-ED" evidence="5">
    <location>
        <begin position="72"/>
        <end position="254"/>
    </location>
</feature>
<dbReference type="Proteomes" id="UP001595690">
    <property type="component" value="Unassembled WGS sequence"/>
</dbReference>
<dbReference type="InterPro" id="IPR036390">
    <property type="entry name" value="WH_DNA-bd_sf"/>
</dbReference>
<dbReference type="Pfam" id="PF01614">
    <property type="entry name" value="IclR_C"/>
    <property type="match status" value="1"/>
</dbReference>
<gene>
    <name evidence="6" type="ORF">ACFOWZ_27605</name>
</gene>
<dbReference type="SUPFAM" id="SSF46785">
    <property type="entry name" value="Winged helix' DNA-binding domain"/>
    <property type="match status" value="1"/>
</dbReference>
<protein>
    <submittedName>
        <fullName evidence="6">IclR family transcriptional regulator</fullName>
    </submittedName>
</protein>
<proteinExistence type="predicted"/>
<keyword evidence="7" id="KW-1185">Reference proteome</keyword>
<accession>A0ABV8BZU1</accession>
<dbReference type="PANTHER" id="PTHR30136:SF24">
    <property type="entry name" value="HTH-TYPE TRANSCRIPTIONAL REPRESSOR ALLR"/>
    <property type="match status" value="1"/>
</dbReference>
<organism evidence="6 7">
    <name type="scientific">Lentzea rhizosphaerae</name>
    <dbReference type="NCBI Taxonomy" id="2041025"/>
    <lineage>
        <taxon>Bacteria</taxon>
        <taxon>Bacillati</taxon>
        <taxon>Actinomycetota</taxon>
        <taxon>Actinomycetes</taxon>
        <taxon>Pseudonocardiales</taxon>
        <taxon>Pseudonocardiaceae</taxon>
        <taxon>Lentzea</taxon>
    </lineage>
</organism>
<dbReference type="EMBL" id="JBHRZI010000023">
    <property type="protein sequence ID" value="MFC3895262.1"/>
    <property type="molecule type" value="Genomic_DNA"/>
</dbReference>
<evidence type="ECO:0000313" key="7">
    <source>
        <dbReference type="Proteomes" id="UP001595690"/>
    </source>
</evidence>
<name>A0ABV8BZU1_9PSEU</name>